<keyword evidence="15" id="KW-1185">Reference proteome</keyword>
<accession>A0ABT7DS13</accession>
<comment type="cofactor">
    <cofactor evidence="2">
        <name>Zn(2+)</name>
        <dbReference type="ChEBI" id="CHEBI:29105"/>
    </cofactor>
</comment>
<evidence type="ECO:0000256" key="5">
    <source>
        <dbReference type="ARBA" id="ARBA00011901"/>
    </source>
</evidence>
<dbReference type="InterPro" id="IPR036505">
    <property type="entry name" value="Amidase/PGRP_sf"/>
</dbReference>
<dbReference type="RefSeq" id="WP_284099141.1">
    <property type="nucleotide sequence ID" value="NZ_JARRAF010000002.1"/>
</dbReference>
<evidence type="ECO:0000256" key="9">
    <source>
        <dbReference type="ARBA" id="ARBA00022833"/>
    </source>
</evidence>
<comment type="catalytic activity">
    <reaction evidence="1">
        <text>Hydrolyzes the link between N-acetylmuramoyl residues and L-amino acid residues in certain cell-wall glycopeptides.</text>
        <dbReference type="EC" id="3.5.1.28"/>
    </reaction>
</comment>
<organism evidence="14 15">
    <name type="scientific">Parachitinimonas caeni</name>
    <dbReference type="NCBI Taxonomy" id="3031301"/>
    <lineage>
        <taxon>Bacteria</taxon>
        <taxon>Pseudomonadati</taxon>
        <taxon>Pseudomonadota</taxon>
        <taxon>Betaproteobacteria</taxon>
        <taxon>Neisseriales</taxon>
        <taxon>Chitinibacteraceae</taxon>
        <taxon>Parachitinimonas</taxon>
    </lineage>
</organism>
<dbReference type="CDD" id="cd06583">
    <property type="entry name" value="PGRP"/>
    <property type="match status" value="1"/>
</dbReference>
<keyword evidence="10" id="KW-0961">Cell wall biogenesis/degradation</keyword>
<dbReference type="EMBL" id="JARRAF010000002">
    <property type="protein sequence ID" value="MDK2122854.1"/>
    <property type="molecule type" value="Genomic_DNA"/>
</dbReference>
<keyword evidence="7" id="KW-0479">Metal-binding</keyword>
<keyword evidence="9" id="KW-0862">Zinc</keyword>
<evidence type="ECO:0000313" key="15">
    <source>
        <dbReference type="Proteomes" id="UP001172778"/>
    </source>
</evidence>
<evidence type="ECO:0000256" key="11">
    <source>
        <dbReference type="ARBA" id="ARBA00039257"/>
    </source>
</evidence>
<evidence type="ECO:0000259" key="13">
    <source>
        <dbReference type="SMART" id="SM00644"/>
    </source>
</evidence>
<protein>
    <recommendedName>
        <fullName evidence="11">1,6-anhydro-N-acetylmuramyl-L-alanine amidase AmpD</fullName>
        <ecNumber evidence="5">3.5.1.28</ecNumber>
    </recommendedName>
    <alternativeName>
        <fullName evidence="12">N-acetylmuramoyl-L-alanine amidase</fullName>
    </alternativeName>
</protein>
<evidence type="ECO:0000256" key="6">
    <source>
        <dbReference type="ARBA" id="ARBA00022490"/>
    </source>
</evidence>
<dbReference type="InterPro" id="IPR002502">
    <property type="entry name" value="Amidase_domain"/>
</dbReference>
<keyword evidence="8 14" id="KW-0378">Hydrolase</keyword>
<dbReference type="PANTHER" id="PTHR30417:SF4">
    <property type="entry name" value="1,6-ANHYDRO-N-ACETYLMURAMYL-L-ALANINE AMIDASE AMPD"/>
    <property type="match status" value="1"/>
</dbReference>
<dbReference type="NCBIfam" id="NF008758">
    <property type="entry name" value="PRK11789.1"/>
    <property type="match status" value="1"/>
</dbReference>
<comment type="similarity">
    <text evidence="4">Belongs to the N-acetylmuramoyl-L-alanine amidase 2 family.</text>
</comment>
<name>A0ABT7DS13_9NEIS</name>
<feature type="domain" description="N-acetylmuramoyl-L-alanine amidase" evidence="13">
    <location>
        <begin position="21"/>
        <end position="169"/>
    </location>
</feature>
<dbReference type="EC" id="3.5.1.28" evidence="5"/>
<dbReference type="InterPro" id="IPR051206">
    <property type="entry name" value="NAMLAA_amidase_2"/>
</dbReference>
<evidence type="ECO:0000256" key="2">
    <source>
        <dbReference type="ARBA" id="ARBA00001947"/>
    </source>
</evidence>
<evidence type="ECO:0000256" key="10">
    <source>
        <dbReference type="ARBA" id="ARBA00023316"/>
    </source>
</evidence>
<keyword evidence="6" id="KW-0963">Cytoplasm</keyword>
<dbReference type="Gene3D" id="3.40.80.10">
    <property type="entry name" value="Peptidoglycan recognition protein-like"/>
    <property type="match status" value="1"/>
</dbReference>
<evidence type="ECO:0000256" key="1">
    <source>
        <dbReference type="ARBA" id="ARBA00001561"/>
    </source>
</evidence>
<dbReference type="PANTHER" id="PTHR30417">
    <property type="entry name" value="N-ACETYLMURAMOYL-L-ALANINE AMIDASE AMID"/>
    <property type="match status" value="1"/>
</dbReference>
<gene>
    <name evidence="14" type="primary">ampD</name>
    <name evidence="14" type="ORF">PZA18_02185</name>
</gene>
<dbReference type="Pfam" id="PF01510">
    <property type="entry name" value="Amidase_2"/>
    <property type="match status" value="1"/>
</dbReference>
<evidence type="ECO:0000313" key="14">
    <source>
        <dbReference type="EMBL" id="MDK2122854.1"/>
    </source>
</evidence>
<comment type="subcellular location">
    <subcellularLocation>
        <location evidence="3">Cytoplasm</location>
    </subcellularLocation>
</comment>
<dbReference type="Proteomes" id="UP001172778">
    <property type="component" value="Unassembled WGS sequence"/>
</dbReference>
<dbReference type="GO" id="GO:0008745">
    <property type="term" value="F:N-acetylmuramoyl-L-alanine amidase activity"/>
    <property type="evidence" value="ECO:0007669"/>
    <property type="project" value="UniProtKB-EC"/>
</dbReference>
<proteinExistence type="inferred from homology"/>
<dbReference type="SUPFAM" id="SSF55846">
    <property type="entry name" value="N-acetylmuramoyl-L-alanine amidase-like"/>
    <property type="match status" value="1"/>
</dbReference>
<sequence length="186" mass="20999">MTHSLEIDPNGWCPQARQIPSPNFDARPDGQRIDLVVIHAISLPPRQFGGPGVEQLFLNQLDPAEHPYYEGIHQLRVSAHFFIRRDGELVQFVACGQRAWHAGVSSWQGRERCNDFSIGIELEGGDDDPFAPAQYRSLLSLLTALQAAYPIASIAGHHDIAPSRKTDPGPYFDWQQIFDTMPQWRR</sequence>
<comment type="caution">
    <text evidence="14">The sequence shown here is derived from an EMBL/GenBank/DDBJ whole genome shotgun (WGS) entry which is preliminary data.</text>
</comment>
<reference evidence="14" key="1">
    <citation type="submission" date="2023-03" db="EMBL/GenBank/DDBJ databases">
        <title>Chitinimonas shenzhenensis gen. nov., sp. nov., a novel member of family Burkholderiaceae isolated from activated sludge collected in Shen Zhen, China.</title>
        <authorList>
            <person name="Wang X."/>
        </authorList>
    </citation>
    <scope>NUCLEOTIDE SEQUENCE</scope>
    <source>
        <strain evidence="14">DQS-5</strain>
    </source>
</reference>
<evidence type="ECO:0000256" key="4">
    <source>
        <dbReference type="ARBA" id="ARBA00007553"/>
    </source>
</evidence>
<dbReference type="SMART" id="SM00644">
    <property type="entry name" value="Ami_2"/>
    <property type="match status" value="1"/>
</dbReference>
<evidence type="ECO:0000256" key="3">
    <source>
        <dbReference type="ARBA" id="ARBA00004496"/>
    </source>
</evidence>
<evidence type="ECO:0000256" key="12">
    <source>
        <dbReference type="ARBA" id="ARBA00042615"/>
    </source>
</evidence>
<evidence type="ECO:0000256" key="7">
    <source>
        <dbReference type="ARBA" id="ARBA00022723"/>
    </source>
</evidence>
<evidence type="ECO:0000256" key="8">
    <source>
        <dbReference type="ARBA" id="ARBA00022801"/>
    </source>
</evidence>